<sequence>MIENAFSYWEQSSFLNHYDVIIIGSGIVGLNAALQLKTQSPRLKIAILERGMLPSGASTKNAGFACFGSVSELLSDIKSYGEETVFNLVTKRIKGLATLRKNLGDSAICFEQKGGYELFLKNDLQQMETAFLGLSHLNYIFKPLFSGADIFAVNNAKIADFGFDGVKGLIENKFEGQIDTGKMMLALIQKAQSLGVLIFNQTQVLSFEEDKLITIKTKEATFTTHKIVFATNAFTAQLLPEIDIKPGRGQVLVTEPIKGLKVKGTFHYDEGYYYFRDVDDRILLGGGRNIDFKAEETFDLNTSEEIQKKLEEMLYQIILPNNKMKIDYRWSGIMGFGEPLEPIVKKIRKGLFVAARCNGMGVALGSLTGMEVADLVLVDLN</sequence>
<evidence type="ECO:0000313" key="2">
    <source>
        <dbReference type="EMBL" id="TKC00661.1"/>
    </source>
</evidence>
<dbReference type="EMBL" id="SWBP01000001">
    <property type="protein sequence ID" value="TKC00661.1"/>
    <property type="molecule type" value="Genomic_DNA"/>
</dbReference>
<dbReference type="InterPro" id="IPR036188">
    <property type="entry name" value="FAD/NAD-bd_sf"/>
</dbReference>
<dbReference type="InterPro" id="IPR006076">
    <property type="entry name" value="FAD-dep_OxRdtase"/>
</dbReference>
<organism evidence="2 3">
    <name type="scientific">Pedobacter cryophilus</name>
    <dbReference type="NCBI Taxonomy" id="2571271"/>
    <lineage>
        <taxon>Bacteria</taxon>
        <taxon>Pseudomonadati</taxon>
        <taxon>Bacteroidota</taxon>
        <taxon>Sphingobacteriia</taxon>
        <taxon>Sphingobacteriales</taxon>
        <taxon>Sphingobacteriaceae</taxon>
        <taxon>Pedobacter</taxon>
    </lineage>
</organism>
<evidence type="ECO:0000313" key="3">
    <source>
        <dbReference type="Proteomes" id="UP000308181"/>
    </source>
</evidence>
<dbReference type="AlphaFoldDB" id="A0A4V5NXT1"/>
<accession>A0A4V5NXT1</accession>
<dbReference type="PANTHER" id="PTHR13847:SF281">
    <property type="entry name" value="FAD DEPENDENT OXIDOREDUCTASE DOMAIN-CONTAINING PROTEIN"/>
    <property type="match status" value="1"/>
</dbReference>
<dbReference type="Gene3D" id="3.50.50.60">
    <property type="entry name" value="FAD/NAD(P)-binding domain"/>
    <property type="match status" value="1"/>
</dbReference>
<evidence type="ECO:0000259" key="1">
    <source>
        <dbReference type="Pfam" id="PF01266"/>
    </source>
</evidence>
<dbReference type="OrthoDB" id="1491488at2"/>
<comment type="caution">
    <text evidence="2">The sequence shown here is derived from an EMBL/GenBank/DDBJ whole genome shotgun (WGS) entry which is preliminary data.</text>
</comment>
<dbReference type="RefSeq" id="WP_136824870.1">
    <property type="nucleotide sequence ID" value="NZ_SWBP01000001.1"/>
</dbReference>
<feature type="domain" description="FAD dependent oxidoreductase" evidence="1">
    <location>
        <begin position="19"/>
        <end position="375"/>
    </location>
</feature>
<name>A0A4V5NXT1_9SPHI</name>
<dbReference type="Proteomes" id="UP000308181">
    <property type="component" value="Unassembled WGS sequence"/>
</dbReference>
<proteinExistence type="predicted"/>
<reference evidence="2 3" key="1">
    <citation type="submission" date="2019-04" db="EMBL/GenBank/DDBJ databases">
        <title>Pedobacter sp. AR-3-17 sp. nov., isolated from Arctic soil.</title>
        <authorList>
            <person name="Dahal R.H."/>
            <person name="Kim D.-U."/>
        </authorList>
    </citation>
    <scope>NUCLEOTIDE SEQUENCE [LARGE SCALE GENOMIC DNA]</scope>
    <source>
        <strain evidence="2 3">AR-3-17</strain>
    </source>
</reference>
<dbReference type="GO" id="GO:0005737">
    <property type="term" value="C:cytoplasm"/>
    <property type="evidence" value="ECO:0007669"/>
    <property type="project" value="TreeGrafter"/>
</dbReference>
<dbReference type="SUPFAM" id="SSF51905">
    <property type="entry name" value="FAD/NAD(P)-binding domain"/>
    <property type="match status" value="1"/>
</dbReference>
<dbReference type="PANTHER" id="PTHR13847">
    <property type="entry name" value="SARCOSINE DEHYDROGENASE-RELATED"/>
    <property type="match status" value="1"/>
</dbReference>
<dbReference type="Gene3D" id="3.30.9.10">
    <property type="entry name" value="D-Amino Acid Oxidase, subunit A, domain 2"/>
    <property type="match status" value="1"/>
</dbReference>
<gene>
    <name evidence="2" type="ORF">FA046_02995</name>
</gene>
<keyword evidence="3" id="KW-1185">Reference proteome</keyword>
<protein>
    <submittedName>
        <fullName evidence="2">FAD-binding oxidoreductase</fullName>
    </submittedName>
</protein>
<dbReference type="Pfam" id="PF01266">
    <property type="entry name" value="DAO"/>
    <property type="match status" value="1"/>
</dbReference>